<dbReference type="SMART" id="SM00348">
    <property type="entry name" value="IRF"/>
    <property type="match status" value="1"/>
</dbReference>
<dbReference type="InterPro" id="IPR001346">
    <property type="entry name" value="Interferon_reg_fact_DNA-bd_dom"/>
</dbReference>
<dbReference type="GO" id="GO:0005634">
    <property type="term" value="C:nucleus"/>
    <property type="evidence" value="ECO:0007669"/>
    <property type="project" value="TreeGrafter"/>
</dbReference>
<dbReference type="GO" id="GO:0000981">
    <property type="term" value="F:DNA-binding transcription factor activity, RNA polymerase II-specific"/>
    <property type="evidence" value="ECO:0007669"/>
    <property type="project" value="TreeGrafter"/>
</dbReference>
<dbReference type="InterPro" id="IPR036390">
    <property type="entry name" value="WH_DNA-bd_sf"/>
</dbReference>
<feature type="compositionally biased region" description="Low complexity" evidence="1">
    <location>
        <begin position="301"/>
        <end position="313"/>
    </location>
</feature>
<reference evidence="3" key="3">
    <citation type="submission" date="2025-09" db="UniProtKB">
        <authorList>
            <consortium name="Ensembl"/>
        </authorList>
    </citation>
    <scope>IDENTIFICATION</scope>
</reference>
<evidence type="ECO:0000256" key="1">
    <source>
        <dbReference type="SAM" id="MobiDB-lite"/>
    </source>
</evidence>
<feature type="domain" description="IRF tryptophan pentad repeat" evidence="2">
    <location>
        <begin position="1"/>
        <end position="109"/>
    </location>
</feature>
<dbReference type="InterPro" id="IPR036388">
    <property type="entry name" value="WH-like_DNA-bd_sf"/>
</dbReference>
<dbReference type="OMA" id="EWIDSEQ"/>
<keyword evidence="4" id="KW-1185">Reference proteome</keyword>
<dbReference type="SMART" id="SM01243">
    <property type="entry name" value="IRF-3"/>
    <property type="match status" value="1"/>
</dbReference>
<dbReference type="Gene3D" id="2.60.200.10">
    <property type="match status" value="1"/>
</dbReference>
<dbReference type="SUPFAM" id="SSF46785">
    <property type="entry name" value="Winged helix' DNA-binding domain"/>
    <property type="match status" value="1"/>
</dbReference>
<dbReference type="AlphaFoldDB" id="H2ZCC9"/>
<dbReference type="SUPFAM" id="SSF49879">
    <property type="entry name" value="SMAD/FHA domain"/>
    <property type="match status" value="1"/>
</dbReference>
<dbReference type="InterPro" id="IPR008984">
    <property type="entry name" value="SMAD_FHA_dom_sf"/>
</dbReference>
<dbReference type="GeneTree" id="ENSGT00530000064823"/>
<accession>H2ZCC9</accession>
<dbReference type="Pfam" id="PF10401">
    <property type="entry name" value="IRF-3"/>
    <property type="match status" value="1"/>
</dbReference>
<dbReference type="PANTHER" id="PTHR11949">
    <property type="entry name" value="INTERFERON REGULATORY FACTOR"/>
    <property type="match status" value="1"/>
</dbReference>
<protein>
    <recommendedName>
        <fullName evidence="2">IRF tryptophan pentad repeat domain-containing protein</fullName>
    </recommendedName>
</protein>
<dbReference type="Pfam" id="PF00605">
    <property type="entry name" value="IRF"/>
    <property type="match status" value="1"/>
</dbReference>
<dbReference type="Gene3D" id="1.10.10.10">
    <property type="entry name" value="Winged helix-like DNA-binding domain superfamily/Winged helix DNA-binding domain"/>
    <property type="match status" value="1"/>
</dbReference>
<dbReference type="GO" id="GO:0045893">
    <property type="term" value="P:positive regulation of DNA-templated transcription"/>
    <property type="evidence" value="ECO:0007669"/>
    <property type="project" value="UniProtKB-ARBA"/>
</dbReference>
<evidence type="ECO:0000313" key="3">
    <source>
        <dbReference type="Ensembl" id="ENSCSAVP00000015245.1"/>
    </source>
</evidence>
<sequence>RFTCWLVNQISSGNYLGLEWIEGSNKKIFKIPWTKQNFPNWAEHHKIFEDWAMLRGRWNMATGQPYQSFSQMKSNFRTILRKCDYIKELHQSHQLGLQVGNYKVYKLLSDEEAKGNYFNNLSLENNLISDFPKSTFDIDRSSVLSTSAQLLLPPAPCKPISPPVHLVMATTKYSNNLRMGSSGSFISEIKSEDMESDSSNQYPYNQLRTVEEPTSHFENIQMNVEIHSANSADDSSQNSYLNTAQIDPKEANSNTHSALTTVYNSVAHSTSVNQNAGTHVNNRQLPKEMDGFQMLLEAAQIASSAQEQHSASDQSEDETINNPPKVGLPDELFTYKMNVRYQTKNVVKDMMLTDMSYGYRVQYGSSKDQEKSLIATRKLEAIKDFDSTPVSLPESDVPPGNLLYTVLKHMESGLLLKSDQSHVLHMKRLCQCRVFAFSSYGEADTDSNPLLLARDQTYTLFSYKKFMIDWHRYLIEGSACPNIEINLAFGKTPKQRHSRVHVAISLVPKAAETMMQRITSVDEKSLSNETRLDNILRMFESY</sequence>
<reference evidence="3" key="2">
    <citation type="submission" date="2025-08" db="UniProtKB">
        <authorList>
            <consortium name="Ensembl"/>
        </authorList>
    </citation>
    <scope>IDENTIFICATION</scope>
</reference>
<dbReference type="PANTHER" id="PTHR11949:SF53">
    <property type="entry name" value="IRF TRYPTOPHAN PENTAD REPEAT DOMAIN-CONTAINING PROTEIN"/>
    <property type="match status" value="1"/>
</dbReference>
<dbReference type="PROSITE" id="PS51507">
    <property type="entry name" value="IRF_2"/>
    <property type="match status" value="1"/>
</dbReference>
<dbReference type="PRINTS" id="PR00267">
    <property type="entry name" value="INTFRNREGFCT"/>
</dbReference>
<dbReference type="InterPro" id="IPR019471">
    <property type="entry name" value="Interferon_reg_factor-3"/>
</dbReference>
<dbReference type="GO" id="GO:0002376">
    <property type="term" value="P:immune system process"/>
    <property type="evidence" value="ECO:0007669"/>
    <property type="project" value="TreeGrafter"/>
</dbReference>
<dbReference type="Proteomes" id="UP000007875">
    <property type="component" value="Unassembled WGS sequence"/>
</dbReference>
<organism evidence="3 4">
    <name type="scientific">Ciona savignyi</name>
    <name type="common">Pacific transparent sea squirt</name>
    <dbReference type="NCBI Taxonomy" id="51511"/>
    <lineage>
        <taxon>Eukaryota</taxon>
        <taxon>Metazoa</taxon>
        <taxon>Chordata</taxon>
        <taxon>Tunicata</taxon>
        <taxon>Ascidiacea</taxon>
        <taxon>Phlebobranchia</taxon>
        <taxon>Cionidae</taxon>
        <taxon>Ciona</taxon>
    </lineage>
</organism>
<name>H2ZCC9_CIOSA</name>
<feature type="region of interest" description="Disordered" evidence="1">
    <location>
        <begin position="301"/>
        <end position="327"/>
    </location>
</feature>
<dbReference type="Ensembl" id="ENSCSAVT00000015419.1">
    <property type="protein sequence ID" value="ENSCSAVP00000015245.1"/>
    <property type="gene ID" value="ENSCSAVG00000008948.1"/>
</dbReference>
<dbReference type="InterPro" id="IPR017855">
    <property type="entry name" value="SMAD-like_dom_sf"/>
</dbReference>
<reference evidence="4" key="1">
    <citation type="submission" date="2003-08" db="EMBL/GenBank/DDBJ databases">
        <authorList>
            <person name="Birren B."/>
            <person name="Nusbaum C."/>
            <person name="Abebe A."/>
            <person name="Abouelleil A."/>
            <person name="Adekoya E."/>
            <person name="Ait-zahra M."/>
            <person name="Allen N."/>
            <person name="Allen T."/>
            <person name="An P."/>
            <person name="Anderson M."/>
            <person name="Anderson S."/>
            <person name="Arachchi H."/>
            <person name="Armbruster J."/>
            <person name="Bachantsang P."/>
            <person name="Baldwin J."/>
            <person name="Barry A."/>
            <person name="Bayul T."/>
            <person name="Blitshsteyn B."/>
            <person name="Bloom T."/>
            <person name="Blye J."/>
            <person name="Boguslavskiy L."/>
            <person name="Borowsky M."/>
            <person name="Boukhgalter B."/>
            <person name="Brunache A."/>
            <person name="Butler J."/>
            <person name="Calixte N."/>
            <person name="Calvo S."/>
            <person name="Camarata J."/>
            <person name="Campo K."/>
            <person name="Chang J."/>
            <person name="Cheshatsang Y."/>
            <person name="Citroen M."/>
            <person name="Collymore A."/>
            <person name="Considine T."/>
            <person name="Cook A."/>
            <person name="Cooke P."/>
            <person name="Corum B."/>
            <person name="Cuomo C."/>
            <person name="David R."/>
            <person name="Dawoe T."/>
            <person name="Degray S."/>
            <person name="Dodge S."/>
            <person name="Dooley K."/>
            <person name="Dorje P."/>
            <person name="Dorjee K."/>
            <person name="Dorris L."/>
            <person name="Duffey N."/>
            <person name="Dupes A."/>
            <person name="Elkins T."/>
            <person name="Engels R."/>
            <person name="Erickson J."/>
            <person name="Farina A."/>
            <person name="Faro S."/>
            <person name="Ferreira P."/>
            <person name="Fischer H."/>
            <person name="Fitzgerald M."/>
            <person name="Foley K."/>
            <person name="Gage D."/>
            <person name="Galagan J."/>
            <person name="Gearin G."/>
            <person name="Gnerre S."/>
            <person name="Gnirke A."/>
            <person name="Goyette A."/>
            <person name="Graham J."/>
            <person name="Grandbois E."/>
            <person name="Gyaltsen K."/>
            <person name="Hafez N."/>
            <person name="Hagopian D."/>
            <person name="Hagos B."/>
            <person name="Hall J."/>
            <person name="Hatcher B."/>
            <person name="Heller A."/>
            <person name="Higgins H."/>
            <person name="Honan T."/>
            <person name="Horn A."/>
            <person name="Houde N."/>
            <person name="Hughes L."/>
            <person name="Hulme W."/>
            <person name="Husby E."/>
            <person name="Iliev I."/>
            <person name="Jaffe D."/>
            <person name="Jones C."/>
            <person name="Kamal M."/>
            <person name="Kamat A."/>
            <person name="Kamvysselis M."/>
            <person name="Karlsson E."/>
            <person name="Kells C."/>
            <person name="Kieu A."/>
            <person name="Kisner P."/>
            <person name="Kodira C."/>
            <person name="Kulbokas E."/>
            <person name="Labutti K."/>
            <person name="Lama D."/>
            <person name="Landers T."/>
            <person name="Leger J."/>
            <person name="Levine S."/>
            <person name="Lewis D."/>
            <person name="Lewis T."/>
            <person name="Lindblad-toh K."/>
            <person name="Liu X."/>
            <person name="Lokyitsang T."/>
            <person name="Lokyitsang Y."/>
            <person name="Lucien O."/>
            <person name="Lui A."/>
            <person name="Ma L.J."/>
            <person name="Mabbitt R."/>
            <person name="Macdonald J."/>
            <person name="Maclean C."/>
            <person name="Major J."/>
            <person name="Manning J."/>
            <person name="Marabella R."/>
            <person name="Maru K."/>
            <person name="Matthews C."/>
            <person name="Mauceli E."/>
            <person name="Mccarthy M."/>
            <person name="Mcdonough S."/>
            <person name="Mcghee T."/>
            <person name="Meldrim J."/>
            <person name="Meneus L."/>
            <person name="Mesirov J."/>
            <person name="Mihalev A."/>
            <person name="Mihova T."/>
            <person name="Mikkelsen T."/>
            <person name="Mlenga V."/>
            <person name="Moru K."/>
            <person name="Mozes J."/>
            <person name="Mulrain L."/>
            <person name="Munson G."/>
            <person name="Naylor J."/>
            <person name="Newes C."/>
            <person name="Nguyen C."/>
            <person name="Nguyen N."/>
            <person name="Nguyen T."/>
            <person name="Nicol R."/>
            <person name="Nielsen C."/>
            <person name="Nizzari M."/>
            <person name="Norbu C."/>
            <person name="Norbu N."/>
            <person name="O'donnell P."/>
            <person name="Okoawo O."/>
            <person name="O'leary S."/>
            <person name="Omotosho B."/>
            <person name="O'neill K."/>
            <person name="Osman S."/>
            <person name="Parker S."/>
            <person name="Perrin D."/>
            <person name="Phunkhang P."/>
            <person name="Piqani B."/>
            <person name="Purcell S."/>
            <person name="Rachupka T."/>
            <person name="Ramasamy U."/>
            <person name="Rameau R."/>
            <person name="Ray V."/>
            <person name="Raymond C."/>
            <person name="Retta R."/>
            <person name="Richardson S."/>
            <person name="Rise C."/>
            <person name="Rodriguez J."/>
            <person name="Rogers J."/>
            <person name="Rogov P."/>
            <person name="Rutman M."/>
            <person name="Schupbach R."/>
            <person name="Seaman C."/>
            <person name="Settipalli S."/>
            <person name="Sharpe T."/>
            <person name="Sheridan J."/>
            <person name="Sherpa N."/>
            <person name="Shi J."/>
            <person name="Smirnov S."/>
            <person name="Smith C."/>
            <person name="Sougnez C."/>
            <person name="Spencer B."/>
            <person name="Stalker J."/>
            <person name="Stange-thomann N."/>
            <person name="Stavropoulos S."/>
            <person name="Stetson K."/>
            <person name="Stone C."/>
            <person name="Stone S."/>
            <person name="Stubbs M."/>
            <person name="Talamas J."/>
            <person name="Tchuinga P."/>
            <person name="Tenzing P."/>
            <person name="Tesfaye S."/>
            <person name="Theodore J."/>
            <person name="Thoulutsang Y."/>
            <person name="Topham K."/>
            <person name="Towey S."/>
            <person name="Tsamla T."/>
            <person name="Tsomo N."/>
            <person name="Vallee D."/>
            <person name="Vassiliev H."/>
            <person name="Venkataraman V."/>
            <person name="Vinson J."/>
            <person name="Vo A."/>
            <person name="Wade C."/>
            <person name="Wang S."/>
            <person name="Wangchuk T."/>
            <person name="Wangdi T."/>
            <person name="Whittaker C."/>
            <person name="Wilkinson J."/>
            <person name="Wu Y."/>
            <person name="Wyman D."/>
            <person name="Yadav S."/>
            <person name="Yang S."/>
            <person name="Yang X."/>
            <person name="Yeager S."/>
            <person name="Yee E."/>
            <person name="Young G."/>
            <person name="Zainoun J."/>
            <person name="Zembeck L."/>
            <person name="Zimmer A."/>
            <person name="Zody M."/>
            <person name="Lander E."/>
        </authorList>
    </citation>
    <scope>NUCLEOTIDE SEQUENCE [LARGE SCALE GENOMIC DNA]</scope>
</reference>
<proteinExistence type="predicted"/>
<evidence type="ECO:0000259" key="2">
    <source>
        <dbReference type="PROSITE" id="PS51507"/>
    </source>
</evidence>
<evidence type="ECO:0000313" key="4">
    <source>
        <dbReference type="Proteomes" id="UP000007875"/>
    </source>
</evidence>
<dbReference type="HOGENOM" id="CLU_513818_0_0_1"/>
<dbReference type="GO" id="GO:0000978">
    <property type="term" value="F:RNA polymerase II cis-regulatory region sequence-specific DNA binding"/>
    <property type="evidence" value="ECO:0007669"/>
    <property type="project" value="TreeGrafter"/>
</dbReference>